<dbReference type="AlphaFoldDB" id="A0A0V0R8U9"/>
<feature type="compositionally biased region" description="Basic and acidic residues" evidence="2">
    <location>
        <begin position="892"/>
        <end position="901"/>
    </location>
</feature>
<evidence type="ECO:0000313" key="5">
    <source>
        <dbReference type="Proteomes" id="UP000054937"/>
    </source>
</evidence>
<dbReference type="EMBL" id="LDAU01000013">
    <property type="protein sequence ID" value="KRX10899.1"/>
    <property type="molecule type" value="Genomic_DNA"/>
</dbReference>
<dbReference type="PANTHER" id="PTHR28245">
    <property type="entry name" value="ARF3-INTERACTING PROTEIN 1"/>
    <property type="match status" value="1"/>
</dbReference>
<feature type="domain" description="Arf3-interacting protein 1 N-terminal" evidence="3">
    <location>
        <begin position="6"/>
        <end position="117"/>
    </location>
</feature>
<feature type="region of interest" description="Disordered" evidence="2">
    <location>
        <begin position="866"/>
        <end position="901"/>
    </location>
</feature>
<sequence>MITKAFAGEFDLLKGCIVKSYISDSHSFNENILSAYLLPDGVHKYEYDICQFRYKFLHQKVFEQISNINNFKICKFKQKNQMGKKDNNDEKNLNINDKEDSQQLEQEKQQQIDIQQNQEIRNDIVSINDDNDNDNQMVILEFLEGQWNQKIGNYNEILIQNQSSLDLQIKGIKSTQIEVQILLINTIDIDDMGNILISCNNDKNKIKIQFLNLEQQKIQEFFYKLKDLIQFINLLKSQNKLYEEHQIFTLIKNTKNKNFKRGLLTRSLAISSSKIEIMHYLQPVIKEYLIQYSYLPIDNQQETLLKLQNILRNMVYSCNQFLEQIPLKLLQLSPFKMQYKKLNFNDIKQDQENQGSLKIKYEILQNQQQFKEKTDQENSDAQDQNNLVNENQQQNNNLEYIQKETQNDQNLIVQKNDCKIENEKQNEQIVKNTIDKPAINEEISLLQMQNENKNGDFLQDNKEFSNQQKQEKILEINIKENNIINGFLDNNNFSQQVSLIDLILTFKEKTMLIYNGILMGKKVLFLGHDRPISDCIKFTATCYQMMKPFNIKDIIYPYSHLLDLQFIKEKCYLSAVSNPIFANQENWYDIFADINTGKVTKKRMNVQTQNNNNNNNNSNAATNQSNQNQNGNQKQKNRDDLMEEKMDQQDQYDNFNENQNHSSINLNIDPIQNHESETFTIVQNKQQNENYNPPSIEKQSQNASSIYQNMNNNQVNEMSNNHKNKSQNQNKVSSSKRKVSFSSNNSHFTSILNSTFSLHKLDLKIQDFSQFKHFLEKIQIEEEFKGKIENKNLPDSLIPVFQFLDKKLVNAGYKKEEDNIEGIDKAIKIVVYNLTEDEIQDLQQQDKNQDFKDVLQFYNLKNLKTNSESNIDEQENQNGYEKIEEKEESDDSEQKKNQENHIENQQQILQIQKSKSSDQIEQQYFPIDNEFQRQLQEQDQNIEKIIINSKIKENQCTEMNIKNENENQDQDQELQYDQYNYNNIESQQSHEDKENQGHKIENMQQKFYNKEEYSQEIKNKIANFKSAHFFDAQSSHSSIYKRQKLTLGQFLDNIFKWAIEYLKNLQVAKEKNGEAVKECKKKCQIRSFRKSQKQGKWMSKYEKQRLYFQELYNQYQNREKYEEYIQENFIVPIKTQIPTEEQQVEFFFQLKLLIERLEEMYGSWNINVLKAIKMAQLDENQAIQILEQHRYQQFIEQKQEILKQEQQLQEQQQQRQYIQQENYIVC</sequence>
<keyword evidence="1" id="KW-0175">Coiled coil</keyword>
<dbReference type="Pfam" id="PF08616">
    <property type="entry name" value="SPA"/>
    <property type="match status" value="1"/>
</dbReference>
<gene>
    <name evidence="4" type="ORF">PPERSA_12023</name>
</gene>
<evidence type="ECO:0000256" key="2">
    <source>
        <dbReference type="SAM" id="MobiDB-lite"/>
    </source>
</evidence>
<comment type="caution">
    <text evidence="4">The sequence shown here is derived from an EMBL/GenBank/DDBJ whole genome shotgun (WGS) entry which is preliminary data.</text>
</comment>
<name>A0A0V0R8U9_PSEPJ</name>
<dbReference type="GO" id="GO:0005886">
    <property type="term" value="C:plasma membrane"/>
    <property type="evidence" value="ECO:0007669"/>
    <property type="project" value="TreeGrafter"/>
</dbReference>
<dbReference type="InterPro" id="IPR052809">
    <property type="entry name" value="Actin_polarity_regulatory"/>
</dbReference>
<feature type="region of interest" description="Disordered" evidence="2">
    <location>
        <begin position="715"/>
        <end position="742"/>
    </location>
</feature>
<evidence type="ECO:0000259" key="3">
    <source>
        <dbReference type="Pfam" id="PF07792"/>
    </source>
</evidence>
<dbReference type="GO" id="GO:0051666">
    <property type="term" value="P:actin cortical patch localization"/>
    <property type="evidence" value="ECO:0007669"/>
    <property type="project" value="TreeGrafter"/>
</dbReference>
<evidence type="ECO:0000256" key="1">
    <source>
        <dbReference type="SAM" id="Coils"/>
    </source>
</evidence>
<proteinExistence type="predicted"/>
<protein>
    <recommendedName>
        <fullName evidence="3">Arf3-interacting protein 1 N-terminal domain-containing protein</fullName>
    </recommendedName>
</protein>
<accession>A0A0V0R8U9</accession>
<feature type="region of interest" description="Disordered" evidence="2">
    <location>
        <begin position="607"/>
        <end position="639"/>
    </location>
</feature>
<feature type="compositionally biased region" description="Low complexity" evidence="2">
    <location>
        <begin position="715"/>
        <end position="733"/>
    </location>
</feature>
<dbReference type="Proteomes" id="UP000054937">
    <property type="component" value="Unassembled WGS sequence"/>
</dbReference>
<dbReference type="PANTHER" id="PTHR28245:SF1">
    <property type="entry name" value="ARF3-INTERACTING PROTEIN 1"/>
    <property type="match status" value="1"/>
</dbReference>
<dbReference type="OrthoDB" id="285222at2759"/>
<feature type="compositionally biased region" description="Low complexity" evidence="2">
    <location>
        <begin position="607"/>
        <end position="634"/>
    </location>
</feature>
<dbReference type="InterPro" id="IPR012860">
    <property type="entry name" value="Afi1_N"/>
</dbReference>
<feature type="coiled-coil region" evidence="1">
    <location>
        <begin position="371"/>
        <end position="404"/>
    </location>
</feature>
<organism evidence="4 5">
    <name type="scientific">Pseudocohnilembus persalinus</name>
    <name type="common">Ciliate</name>
    <dbReference type="NCBI Taxonomy" id="266149"/>
    <lineage>
        <taxon>Eukaryota</taxon>
        <taxon>Sar</taxon>
        <taxon>Alveolata</taxon>
        <taxon>Ciliophora</taxon>
        <taxon>Intramacronucleata</taxon>
        <taxon>Oligohymenophorea</taxon>
        <taxon>Scuticociliatia</taxon>
        <taxon>Philasterida</taxon>
        <taxon>Pseudocohnilembidae</taxon>
        <taxon>Pseudocohnilembus</taxon>
    </lineage>
</organism>
<feature type="coiled-coil region" evidence="1">
    <location>
        <begin position="1191"/>
        <end position="1221"/>
    </location>
</feature>
<evidence type="ECO:0000313" key="4">
    <source>
        <dbReference type="EMBL" id="KRX10899.1"/>
    </source>
</evidence>
<dbReference type="InParanoid" id="A0A0V0R8U9"/>
<reference evidence="4 5" key="1">
    <citation type="journal article" date="2015" name="Sci. Rep.">
        <title>Genome of the facultative scuticociliatosis pathogen Pseudocohnilembus persalinus provides insight into its virulence through horizontal gene transfer.</title>
        <authorList>
            <person name="Xiong J."/>
            <person name="Wang G."/>
            <person name="Cheng J."/>
            <person name="Tian M."/>
            <person name="Pan X."/>
            <person name="Warren A."/>
            <person name="Jiang C."/>
            <person name="Yuan D."/>
            <person name="Miao W."/>
        </authorList>
    </citation>
    <scope>NUCLEOTIDE SEQUENCE [LARGE SCALE GENOMIC DNA]</scope>
    <source>
        <strain evidence="4">36N120E</strain>
    </source>
</reference>
<dbReference type="Pfam" id="PF07792">
    <property type="entry name" value="Afi1"/>
    <property type="match status" value="1"/>
</dbReference>
<keyword evidence="5" id="KW-1185">Reference proteome</keyword>